<dbReference type="RefSeq" id="WP_379812009.1">
    <property type="nucleotide sequence ID" value="NZ_JBHUPC010000013.1"/>
</dbReference>
<name>A0ABW5YP15_9FLAO</name>
<sequence>MKKILFLLMFSQIIMAQKIYELDYQMEYKEEIANDSTKSNYPTYFINSKNNNHLLVQFHQNNTISKFSFVDKEVLMFDTEANELQFTNNDIINITCDNIFKHTQGNKEYDYNIKIYNDTIMDGTSYYHYAIEDTKKVKRKKIKAIHYIITKENPDFQLFMLYPLKLKNSKKKEIPNGIIKMKYFINGENKITSKVILEKMTPIHKKIIIPEDCTLKTKGGLIIMLK</sequence>
<dbReference type="Proteomes" id="UP001597534">
    <property type="component" value="Unassembled WGS sequence"/>
</dbReference>
<keyword evidence="2" id="KW-1185">Reference proteome</keyword>
<dbReference type="EMBL" id="JBHUPC010000013">
    <property type="protein sequence ID" value="MFD2892363.1"/>
    <property type="molecule type" value="Genomic_DNA"/>
</dbReference>
<organism evidence="1 2">
    <name type="scientific">Flavobacterium chuncheonense</name>
    <dbReference type="NCBI Taxonomy" id="2026653"/>
    <lineage>
        <taxon>Bacteria</taxon>
        <taxon>Pseudomonadati</taxon>
        <taxon>Bacteroidota</taxon>
        <taxon>Flavobacteriia</taxon>
        <taxon>Flavobacteriales</taxon>
        <taxon>Flavobacteriaceae</taxon>
        <taxon>Flavobacterium</taxon>
    </lineage>
</organism>
<reference evidence="2" key="1">
    <citation type="journal article" date="2019" name="Int. J. Syst. Evol. Microbiol.">
        <title>The Global Catalogue of Microorganisms (GCM) 10K type strain sequencing project: providing services to taxonomists for standard genome sequencing and annotation.</title>
        <authorList>
            <consortium name="The Broad Institute Genomics Platform"/>
            <consortium name="The Broad Institute Genome Sequencing Center for Infectious Disease"/>
            <person name="Wu L."/>
            <person name="Ma J."/>
        </authorList>
    </citation>
    <scope>NUCLEOTIDE SEQUENCE [LARGE SCALE GENOMIC DNA]</scope>
    <source>
        <strain evidence="2">KCTC 22671</strain>
    </source>
</reference>
<proteinExistence type="predicted"/>
<accession>A0ABW5YP15</accession>
<gene>
    <name evidence="1" type="ORF">ACFS5J_10100</name>
</gene>
<evidence type="ECO:0000313" key="2">
    <source>
        <dbReference type="Proteomes" id="UP001597534"/>
    </source>
</evidence>
<comment type="caution">
    <text evidence="1">The sequence shown here is derived from an EMBL/GenBank/DDBJ whole genome shotgun (WGS) entry which is preliminary data.</text>
</comment>
<protein>
    <submittedName>
        <fullName evidence="1">Uncharacterized protein</fullName>
    </submittedName>
</protein>
<evidence type="ECO:0000313" key="1">
    <source>
        <dbReference type="EMBL" id="MFD2892363.1"/>
    </source>
</evidence>